<evidence type="ECO:0000256" key="1">
    <source>
        <dbReference type="ARBA" id="ARBA00005417"/>
    </source>
</evidence>
<dbReference type="GO" id="GO:0051301">
    <property type="term" value="P:cell division"/>
    <property type="evidence" value="ECO:0007669"/>
    <property type="project" value="UniProtKB-UniRule"/>
</dbReference>
<feature type="region of interest" description="Disordered" evidence="12">
    <location>
        <begin position="325"/>
        <end position="348"/>
    </location>
</feature>
<organism evidence="14 15">
    <name type="scientific">Bifidobacterium lemurum</name>
    <dbReference type="NCBI Taxonomy" id="1603886"/>
    <lineage>
        <taxon>Bacteria</taxon>
        <taxon>Bacillati</taxon>
        <taxon>Actinomycetota</taxon>
        <taxon>Actinomycetes</taxon>
        <taxon>Bifidobacteriales</taxon>
        <taxon>Bifidobacteriaceae</taxon>
        <taxon>Bifidobacterium</taxon>
    </lineage>
</organism>
<comment type="caution">
    <text evidence="14">The sequence shown here is derived from an EMBL/GenBank/DDBJ whole genome shotgun (WGS) entry which is preliminary data.</text>
</comment>
<evidence type="ECO:0000256" key="2">
    <source>
        <dbReference type="ARBA" id="ARBA00020019"/>
    </source>
</evidence>
<dbReference type="GO" id="GO:0022857">
    <property type="term" value="F:transmembrane transporter activity"/>
    <property type="evidence" value="ECO:0007669"/>
    <property type="project" value="TreeGrafter"/>
</dbReference>
<dbReference type="AlphaFoldDB" id="A0A261FVJ6"/>
<comment type="subunit">
    <text evidence="10 11">Homodimer. Forms a membrane-associated complex with FtsX.</text>
</comment>
<dbReference type="InterPro" id="IPR027417">
    <property type="entry name" value="P-loop_NTPase"/>
</dbReference>
<evidence type="ECO:0000256" key="12">
    <source>
        <dbReference type="SAM" id="MobiDB-lite"/>
    </source>
</evidence>
<evidence type="ECO:0000256" key="9">
    <source>
        <dbReference type="ARBA" id="ARBA00054718"/>
    </source>
</evidence>
<dbReference type="PROSITE" id="PS00211">
    <property type="entry name" value="ABC_TRANSPORTER_1"/>
    <property type="match status" value="1"/>
</dbReference>
<name>A0A261FVJ6_9BIFI</name>
<comment type="function">
    <text evidence="9">Part of the ABC transporter FtsEX involved in cellular division. Has ATPase activity.</text>
</comment>
<evidence type="ECO:0000256" key="4">
    <source>
        <dbReference type="ARBA" id="ARBA00022618"/>
    </source>
</evidence>
<dbReference type="STRING" id="1603886.GCA_001895165_00986"/>
<evidence type="ECO:0000256" key="10">
    <source>
        <dbReference type="ARBA" id="ARBA00063837"/>
    </source>
</evidence>
<keyword evidence="4 11" id="KW-0132">Cell division</keyword>
<dbReference type="Proteomes" id="UP000216352">
    <property type="component" value="Unassembled WGS sequence"/>
</dbReference>
<dbReference type="SMART" id="SM00382">
    <property type="entry name" value="AAA"/>
    <property type="match status" value="1"/>
</dbReference>
<keyword evidence="7 11" id="KW-0472">Membrane</keyword>
<dbReference type="EMBL" id="MWWX01000002">
    <property type="protein sequence ID" value="OZG63204.1"/>
    <property type="molecule type" value="Genomic_DNA"/>
</dbReference>
<dbReference type="OrthoDB" id="9802264at2"/>
<keyword evidence="15" id="KW-1185">Reference proteome</keyword>
<dbReference type="GO" id="GO:0016887">
    <property type="term" value="F:ATP hydrolysis activity"/>
    <property type="evidence" value="ECO:0007669"/>
    <property type="project" value="InterPro"/>
</dbReference>
<dbReference type="SUPFAM" id="SSF52540">
    <property type="entry name" value="P-loop containing nucleoside triphosphate hydrolases"/>
    <property type="match status" value="1"/>
</dbReference>
<dbReference type="Pfam" id="PF00005">
    <property type="entry name" value="ABC_tran"/>
    <property type="match status" value="1"/>
</dbReference>
<dbReference type="GO" id="GO:0005886">
    <property type="term" value="C:plasma membrane"/>
    <property type="evidence" value="ECO:0007669"/>
    <property type="project" value="UniProtKB-SubCell"/>
</dbReference>
<feature type="region of interest" description="Disordered" evidence="12">
    <location>
        <begin position="360"/>
        <end position="433"/>
    </location>
</feature>
<proteinExistence type="inferred from homology"/>
<evidence type="ECO:0000313" key="15">
    <source>
        <dbReference type="Proteomes" id="UP000216352"/>
    </source>
</evidence>
<dbReference type="InterPro" id="IPR003593">
    <property type="entry name" value="AAA+_ATPase"/>
</dbReference>
<dbReference type="InterPro" id="IPR015854">
    <property type="entry name" value="ABC_transpr_LolD-like"/>
</dbReference>
<dbReference type="InterPro" id="IPR003439">
    <property type="entry name" value="ABC_transporter-like_ATP-bd"/>
</dbReference>
<dbReference type="GO" id="GO:0005524">
    <property type="term" value="F:ATP binding"/>
    <property type="evidence" value="ECO:0007669"/>
    <property type="project" value="UniProtKB-UniRule"/>
</dbReference>
<evidence type="ECO:0000313" key="14">
    <source>
        <dbReference type="EMBL" id="OZG63204.1"/>
    </source>
</evidence>
<protein>
    <recommendedName>
        <fullName evidence="2 11">Cell division ATP-binding protein FtsE</fullName>
    </recommendedName>
</protein>
<evidence type="ECO:0000259" key="13">
    <source>
        <dbReference type="PROSITE" id="PS50893"/>
    </source>
</evidence>
<dbReference type="NCBIfam" id="TIGR02673">
    <property type="entry name" value="FtsE"/>
    <property type="match status" value="1"/>
</dbReference>
<feature type="compositionally biased region" description="Low complexity" evidence="12">
    <location>
        <begin position="384"/>
        <end position="407"/>
    </location>
</feature>
<evidence type="ECO:0000256" key="7">
    <source>
        <dbReference type="ARBA" id="ARBA00023136"/>
    </source>
</evidence>
<evidence type="ECO:0000256" key="11">
    <source>
        <dbReference type="RuleBase" id="RU365094"/>
    </source>
</evidence>
<keyword evidence="6 11" id="KW-0067">ATP-binding</keyword>
<evidence type="ECO:0000256" key="8">
    <source>
        <dbReference type="ARBA" id="ARBA00023306"/>
    </source>
</evidence>
<dbReference type="PANTHER" id="PTHR24220:SF470">
    <property type="entry name" value="CELL DIVISION ATP-BINDING PROTEIN FTSE"/>
    <property type="match status" value="1"/>
</dbReference>
<dbReference type="Gene3D" id="3.40.50.300">
    <property type="entry name" value="P-loop containing nucleotide triphosphate hydrolases"/>
    <property type="match status" value="1"/>
</dbReference>
<dbReference type="PANTHER" id="PTHR24220">
    <property type="entry name" value="IMPORT ATP-BINDING PROTEIN"/>
    <property type="match status" value="1"/>
</dbReference>
<dbReference type="InterPro" id="IPR005286">
    <property type="entry name" value="Cell_div_FtsE"/>
</dbReference>
<reference evidence="14 15" key="1">
    <citation type="journal article" date="2017" name="BMC Genomics">
        <title>Comparative genomic and phylogenomic analyses of the Bifidobacteriaceae family.</title>
        <authorList>
            <person name="Lugli G.A."/>
            <person name="Milani C."/>
            <person name="Turroni F."/>
            <person name="Duranti S."/>
            <person name="Mancabelli L."/>
            <person name="Mangifesta M."/>
            <person name="Ferrario C."/>
            <person name="Modesto M."/>
            <person name="Mattarelli P."/>
            <person name="Jiri K."/>
            <person name="van Sinderen D."/>
            <person name="Ventura M."/>
        </authorList>
    </citation>
    <scope>NUCLEOTIDE SEQUENCE [LARGE SCALE GENOMIC DNA]</scope>
    <source>
        <strain evidence="14 15">DSM 28807</strain>
    </source>
</reference>
<accession>A0A261FVJ6</accession>
<dbReference type="RefSeq" id="WP_072725043.1">
    <property type="nucleotide sequence ID" value="NZ_BDIS01000011.1"/>
</dbReference>
<keyword evidence="3 11" id="KW-1003">Cell membrane</keyword>
<sequence>MALISLSQVSKIYPRGTRPALDTVDLNIERGDFVFLVGASGSGKTTLLSLLLREEEATDGEIRVAGNDLRRISDRQVPQYRRSIGFVFQDYKLLNNKTVWQNVAFALEVLGTRRSAIKSLVPKVLATVGLTGKERNYPHELSGGEQQRVAIARAYVNHPQILLADEPTGNLDPTTSLGIMEVLDAINRTGTTIVMATHNEEIVNSMRKRVVELHNGKIVRDEAHGSYDSALYFPDSQVEANAVKVMESERSEAIEAAPAGGIAENVEGDAAAAVSQPDYERDEGIARLANSMHSGRTGRYGEAFAPLEDTLTWGKGLKLDEYQRAQESGSGFAPSVETTTTEGTGLSVPDVAVPEMTASEPPALAEPVESVESAGVSDPDETDASTAQQSASAEPVGPAAPPASAAVPLPPAPPAPPMPPAAARSAQNEEQQS</sequence>
<keyword evidence="5 11" id="KW-0547">Nucleotide-binding</keyword>
<feature type="compositionally biased region" description="Pro residues" evidence="12">
    <location>
        <begin position="408"/>
        <end position="420"/>
    </location>
</feature>
<keyword evidence="8 11" id="KW-0131">Cell cycle</keyword>
<feature type="domain" description="ABC transporter" evidence="13">
    <location>
        <begin position="4"/>
        <end position="240"/>
    </location>
</feature>
<dbReference type="FunFam" id="3.40.50.300:FF:000056">
    <property type="entry name" value="Cell division ATP-binding protein FtsE"/>
    <property type="match status" value="1"/>
</dbReference>
<gene>
    <name evidence="11" type="primary">ftsE</name>
    <name evidence="14" type="ORF">BLEM_0469</name>
</gene>
<comment type="similarity">
    <text evidence="1 11">Belongs to the ABC transporter superfamily.</text>
</comment>
<dbReference type="InterPro" id="IPR017871">
    <property type="entry name" value="ABC_transporter-like_CS"/>
</dbReference>
<comment type="subcellular location">
    <subcellularLocation>
        <location evidence="11">Cell membrane</location>
        <topology evidence="11">Peripheral membrane protein</topology>
        <orientation evidence="11">Cytoplasmic side</orientation>
    </subcellularLocation>
</comment>
<evidence type="ECO:0000256" key="6">
    <source>
        <dbReference type="ARBA" id="ARBA00022840"/>
    </source>
</evidence>
<dbReference type="PROSITE" id="PS50893">
    <property type="entry name" value="ABC_TRANSPORTER_2"/>
    <property type="match status" value="1"/>
</dbReference>
<evidence type="ECO:0000256" key="3">
    <source>
        <dbReference type="ARBA" id="ARBA00022475"/>
    </source>
</evidence>
<evidence type="ECO:0000256" key="5">
    <source>
        <dbReference type="ARBA" id="ARBA00022741"/>
    </source>
</evidence>